<evidence type="ECO:0000313" key="1">
    <source>
        <dbReference type="EnsemblPlants" id="MELO3C017466.2.1"/>
    </source>
</evidence>
<reference evidence="1" key="1">
    <citation type="submission" date="2023-03" db="UniProtKB">
        <authorList>
            <consortium name="EnsemblPlants"/>
        </authorList>
    </citation>
    <scope>IDENTIFICATION</scope>
</reference>
<sequence>EKEEKKILSRPTFQKLGQQPDRIFLHTEEEDDELLILQKEELQQLKERKLEAFSGLSMDSKGTCD</sequence>
<protein>
    <submittedName>
        <fullName evidence="1">Uncharacterized protein</fullName>
    </submittedName>
</protein>
<name>A0A9I9DG16_CUCME</name>
<dbReference type="AlphaFoldDB" id="A0A9I9DG16"/>
<dbReference type="EnsemblPlants" id="MELO3C017466.2.1">
    <property type="protein sequence ID" value="MELO3C017466.2.1"/>
    <property type="gene ID" value="MELO3C017466.2"/>
</dbReference>
<dbReference type="Gramene" id="MELO3C017466.2.1">
    <property type="protein sequence ID" value="MELO3C017466.2.1"/>
    <property type="gene ID" value="MELO3C017466.2"/>
</dbReference>
<accession>A0A9I9DG16</accession>
<proteinExistence type="predicted"/>
<organism evidence="1">
    <name type="scientific">Cucumis melo</name>
    <name type="common">Muskmelon</name>
    <dbReference type="NCBI Taxonomy" id="3656"/>
    <lineage>
        <taxon>Eukaryota</taxon>
        <taxon>Viridiplantae</taxon>
        <taxon>Streptophyta</taxon>
        <taxon>Embryophyta</taxon>
        <taxon>Tracheophyta</taxon>
        <taxon>Spermatophyta</taxon>
        <taxon>Magnoliopsida</taxon>
        <taxon>eudicotyledons</taxon>
        <taxon>Gunneridae</taxon>
        <taxon>Pentapetalae</taxon>
        <taxon>rosids</taxon>
        <taxon>fabids</taxon>
        <taxon>Cucurbitales</taxon>
        <taxon>Cucurbitaceae</taxon>
        <taxon>Benincaseae</taxon>
        <taxon>Cucumis</taxon>
    </lineage>
</organism>